<protein>
    <submittedName>
        <fullName evidence="1">TniE</fullName>
    </submittedName>
</protein>
<dbReference type="RefSeq" id="WP_032001143.1">
    <property type="nucleotide sequence ID" value="NZ_AP023077.1"/>
</dbReference>
<proteinExistence type="predicted"/>
<dbReference type="EMBL" id="KU549175">
    <property type="protein sequence ID" value="AMQ95331.1"/>
    <property type="molecule type" value="Genomic_DNA"/>
</dbReference>
<reference evidence="1" key="1">
    <citation type="submission" date="2016-01" db="EMBL/GenBank/DDBJ databases">
        <title>Loss and gain of aminoglycoside resistance in GC2 Acinetobacter baumannii in Australia via modification of genomic resistance islands and acquisition of plasmids.</title>
        <authorList>
            <person name="Nigro S.J."/>
            <person name="Hall R.M."/>
        </authorList>
    </citation>
    <scope>NUCLEOTIDE SEQUENCE</scope>
    <source>
        <strain evidence="1">C13</strain>
        <plasmid evidence="1">pC13-2</plasmid>
    </source>
</reference>
<evidence type="ECO:0000313" key="1">
    <source>
        <dbReference type="EMBL" id="AMQ95331.1"/>
    </source>
</evidence>
<gene>
    <name evidence="1" type="primary">tniE</name>
</gene>
<geneLocation type="plasmid" evidence="1">
    <name>pC13-2</name>
</geneLocation>
<sequence>MSQCDECGRSVDKIHRVYKKNNFCHTCYIRVFKKRDCPSCGKLARLYKYDPSAICQKCENNRPCIRCQRIDYPIGKMTEHGPVCNSCSVYFREFQACERCGTLSQKLSRISRFADNLRICPKCATRDHRTCPSCNRYRLLEFEPLSGQMYCKKCLTFPPHPCLSCKQEISAGRGNYCEICSWHRTLERKTTKLMSDLEDFNLQTYFKNYTKWLEQRLGAHKTALLISKHIYFFQEISDLWIKQAPSYTVLLQRLRPSGIRKYLLPMQWLSTVHNLQIDIQAKEYCSEIDQLNKLVNSCSESLFSSQILQDYYKVLIKRVDDGKISIRSARLAMKPAAALMFQVSKSRFDMPQEWHIKHYLSEHPGQAASLVGFIVFLKKSYGVNLSYSFIKNSNFLKEARNHKLEREILKLIRVPDESFDLLRWVKVCLKYFHKLNAVHCMEIQLSMINDIDEGLVINFRKENYWIPKRSIFVAYKG</sequence>
<accession>A0A142G3V1</accession>
<keyword evidence="1" id="KW-0614">Plasmid</keyword>
<organism evidence="1">
    <name type="scientific">Acinetobacter baumannii</name>
    <dbReference type="NCBI Taxonomy" id="470"/>
    <lineage>
        <taxon>Bacteria</taxon>
        <taxon>Pseudomonadati</taxon>
        <taxon>Pseudomonadota</taxon>
        <taxon>Gammaproteobacteria</taxon>
        <taxon>Moraxellales</taxon>
        <taxon>Moraxellaceae</taxon>
        <taxon>Acinetobacter</taxon>
        <taxon>Acinetobacter calcoaceticus/baumannii complex</taxon>
    </lineage>
</organism>
<name>A0A142G3V1_ACIBA</name>
<dbReference type="AlphaFoldDB" id="A0A142G3V1"/>